<sequence>MKKHSVIAMAALTAMSFQVFAATPFSMTSRDISGERRLASPQVFEGFGCHGGNTSPQLAWKNPPAGTKSFAVTVYDPDAPTGSGWWHWTVANIPAKTMTLPADAGNPNGEKLPAGAVQGRNDFGYSGFGGACPPAGDKPHRYQMTVWALDVDKLPVDNNASGALVGFMLNSHGLAKAQLTATYSR</sequence>
<reference evidence="2 3" key="1">
    <citation type="submission" date="2015-03" db="EMBL/GenBank/DDBJ databases">
        <authorList>
            <person name="McCorrison J."/>
            <person name="Sanka R."/>
            <person name="Adams M."/>
            <person name="Brinkac L."/>
            <person name="Nierman W."/>
            <person name="Sutton G."/>
            <person name="Nelson K."/>
            <person name="Kiedrowski L."/>
            <person name="Guerrero D."/>
            <person name="Bonomo R."/>
        </authorList>
    </citation>
    <scope>NUCLEOTIDE SEQUENCE [LARGE SCALE GENOMIC DNA]</scope>
    <source>
        <strain evidence="2 3">35699</strain>
    </source>
</reference>
<dbReference type="CDD" id="cd00865">
    <property type="entry name" value="PEBP_bact_arch"/>
    <property type="match status" value="1"/>
</dbReference>
<dbReference type="PANTHER" id="PTHR30289:SF1">
    <property type="entry name" value="PEBP (PHOSPHATIDYLETHANOLAMINE-BINDING PROTEIN) FAMILY PROTEIN"/>
    <property type="match status" value="1"/>
</dbReference>
<dbReference type="RefSeq" id="WP_045284698.1">
    <property type="nucleotide sequence ID" value="NZ_JZYX01000005.1"/>
</dbReference>
<feature type="chain" id="PRO_5002449183" evidence="1">
    <location>
        <begin position="22"/>
        <end position="185"/>
    </location>
</feature>
<dbReference type="PATRIC" id="fig|1619248.3.peg.3667"/>
<dbReference type="InterPro" id="IPR008914">
    <property type="entry name" value="PEBP"/>
</dbReference>
<name>A0A0F1BEZ4_9ENTR</name>
<comment type="caution">
    <text evidence="2">The sequence shown here is derived from an EMBL/GenBank/DDBJ whole genome shotgun (WGS) entry which is preliminary data.</text>
</comment>
<dbReference type="InterPro" id="IPR005247">
    <property type="entry name" value="YbhB_YbcL/LppC-like"/>
</dbReference>
<dbReference type="InterPro" id="IPR036610">
    <property type="entry name" value="PEBP-like_sf"/>
</dbReference>
<dbReference type="AlphaFoldDB" id="A0A0F1BEZ4"/>
<dbReference type="Proteomes" id="UP000033352">
    <property type="component" value="Unassembled WGS sequence"/>
</dbReference>
<dbReference type="NCBIfam" id="NF007330">
    <property type="entry name" value="PRK09818.1"/>
    <property type="match status" value="1"/>
</dbReference>
<dbReference type="PANTHER" id="PTHR30289">
    <property type="entry name" value="UNCHARACTERIZED PROTEIN YBCL-RELATED"/>
    <property type="match status" value="1"/>
</dbReference>
<evidence type="ECO:0000313" key="3">
    <source>
        <dbReference type="Proteomes" id="UP000033352"/>
    </source>
</evidence>
<evidence type="ECO:0000313" key="2">
    <source>
        <dbReference type="EMBL" id="KJN31844.1"/>
    </source>
</evidence>
<gene>
    <name evidence="2" type="ORF">SS37_03215</name>
</gene>
<dbReference type="Pfam" id="PF01161">
    <property type="entry name" value="PBP"/>
    <property type="match status" value="1"/>
</dbReference>
<dbReference type="EMBL" id="JZYX01000005">
    <property type="protein sequence ID" value="KJN31844.1"/>
    <property type="molecule type" value="Genomic_DNA"/>
</dbReference>
<protein>
    <submittedName>
        <fullName evidence="2">Kinase inhibitor</fullName>
    </submittedName>
</protein>
<dbReference type="SUPFAM" id="SSF49777">
    <property type="entry name" value="PEBP-like"/>
    <property type="match status" value="1"/>
</dbReference>
<accession>A0A0F1BEZ4</accession>
<proteinExistence type="predicted"/>
<dbReference type="OrthoDB" id="9797506at2"/>
<keyword evidence="1" id="KW-0732">Signal</keyword>
<dbReference type="NCBIfam" id="TIGR00481">
    <property type="entry name" value="YbhB/YbcL family Raf kinase inhibitor-like protein"/>
    <property type="match status" value="1"/>
</dbReference>
<feature type="signal peptide" evidence="1">
    <location>
        <begin position="1"/>
        <end position="21"/>
    </location>
</feature>
<dbReference type="Gene3D" id="3.90.280.10">
    <property type="entry name" value="PEBP-like"/>
    <property type="match status" value="1"/>
</dbReference>
<organism evidence="2 3">
    <name type="scientific">Enterobacter sichuanensis</name>
    <dbReference type="NCBI Taxonomy" id="2071710"/>
    <lineage>
        <taxon>Bacteria</taxon>
        <taxon>Pseudomonadati</taxon>
        <taxon>Pseudomonadota</taxon>
        <taxon>Gammaproteobacteria</taxon>
        <taxon>Enterobacterales</taxon>
        <taxon>Enterobacteriaceae</taxon>
        <taxon>Enterobacter</taxon>
        <taxon>Enterobacter cloacae complex</taxon>
    </lineage>
</organism>
<evidence type="ECO:0000256" key="1">
    <source>
        <dbReference type="SAM" id="SignalP"/>
    </source>
</evidence>